<keyword evidence="2" id="KW-1185">Reference proteome</keyword>
<reference evidence="2" key="1">
    <citation type="submission" date="2017-05" db="EMBL/GenBank/DDBJ databases">
        <title>Complete and WGS of Bordetella genogroups.</title>
        <authorList>
            <person name="Spilker T."/>
            <person name="Lipuma J."/>
        </authorList>
    </citation>
    <scope>NUCLEOTIDE SEQUENCE [LARGE SCALE GENOMIC DNA]</scope>
    <source>
        <strain evidence="2">AU8856</strain>
    </source>
</reference>
<organism evidence="1 2">
    <name type="scientific">Bordetella genomosp. 11</name>
    <dbReference type="NCBI Taxonomy" id="1416808"/>
    <lineage>
        <taxon>Bacteria</taxon>
        <taxon>Pseudomonadati</taxon>
        <taxon>Pseudomonadota</taxon>
        <taxon>Betaproteobacteria</taxon>
        <taxon>Burkholderiales</taxon>
        <taxon>Alcaligenaceae</taxon>
        <taxon>Bordetella</taxon>
    </lineage>
</organism>
<dbReference type="Proteomes" id="UP000215767">
    <property type="component" value="Unassembled WGS sequence"/>
</dbReference>
<gene>
    <name evidence="1" type="ORF">CAL28_22890</name>
</gene>
<protein>
    <submittedName>
        <fullName evidence="1">Uncharacterized protein</fullName>
    </submittedName>
</protein>
<evidence type="ECO:0000313" key="2">
    <source>
        <dbReference type="Proteomes" id="UP000215767"/>
    </source>
</evidence>
<accession>A0A261UJH9</accession>
<dbReference type="RefSeq" id="WP_094843458.1">
    <property type="nucleotide sequence ID" value="NZ_NEVS01000004.1"/>
</dbReference>
<name>A0A261UJH9_9BORD</name>
<evidence type="ECO:0000313" key="1">
    <source>
        <dbReference type="EMBL" id="OZI62074.1"/>
    </source>
</evidence>
<comment type="caution">
    <text evidence="1">The sequence shown here is derived from an EMBL/GenBank/DDBJ whole genome shotgun (WGS) entry which is preliminary data.</text>
</comment>
<proteinExistence type="predicted"/>
<sequence>MPNISASTMSGMAMQSSYQGGTDLPSPVTSAAAVLRAMAEAEQLLGEAALKENARDMKESMMRRGADLQKRQASVYESCEKEMDGAWWRCAGRTASSVLSMLAGGITLGSVAGSANQMSKASADGSITNMSAYTPRGQKLDSWNRVGQSGQYVQQGLGGLSSAIGDKNGTEYDVQKKYQDLEGQLRDSDAQLSMDILRRRNGDVSDAAKRVEKVNDMRLEYLRAAVRTLA</sequence>
<dbReference type="EMBL" id="NEVS01000004">
    <property type="protein sequence ID" value="OZI62074.1"/>
    <property type="molecule type" value="Genomic_DNA"/>
</dbReference>
<dbReference type="OrthoDB" id="8632168at2"/>
<dbReference type="AlphaFoldDB" id="A0A261UJH9"/>